<evidence type="ECO:0000313" key="2">
    <source>
        <dbReference type="EMBL" id="SDZ81573.1"/>
    </source>
</evidence>
<evidence type="ECO:0000313" key="3">
    <source>
        <dbReference type="Proteomes" id="UP000199409"/>
    </source>
</evidence>
<gene>
    <name evidence="2" type="ORF">SAMN05660420_00449</name>
</gene>
<sequence>MGQIMQKILDEIKIIPGVLGSAVYTTKRGILATNLPEVFKTDTQERIGNILHRVFKLNETVKLDVNSFEIQYDEALLLIRKLCDTSSLIFICEPDAKVHLINMSASMVTTDLLGLISDCEEAPIPEKKVVAPQEKVTATAPPADLESVLNGPLADKFTQMKRLLATHIGPVANKALKTSVQQWLEQGEPSAQRLGQLAEIMQREIDDKASRDEFLVEMKGVI</sequence>
<dbReference type="STRING" id="37625.SAMN05660420_00449"/>
<proteinExistence type="predicted"/>
<protein>
    <recommendedName>
        <fullName evidence="1">DUF8082 domain-containing protein</fullName>
    </recommendedName>
</protein>
<evidence type="ECO:0000259" key="1">
    <source>
        <dbReference type="Pfam" id="PF26309"/>
    </source>
</evidence>
<name>A0A1H3W3D5_9BACT</name>
<dbReference type="EMBL" id="FNQN01000001">
    <property type="protein sequence ID" value="SDZ81573.1"/>
    <property type="molecule type" value="Genomic_DNA"/>
</dbReference>
<dbReference type="AlphaFoldDB" id="A0A1H3W3D5"/>
<organism evidence="2 3">
    <name type="scientific">Desulfuromusa kysingii</name>
    <dbReference type="NCBI Taxonomy" id="37625"/>
    <lineage>
        <taxon>Bacteria</taxon>
        <taxon>Pseudomonadati</taxon>
        <taxon>Thermodesulfobacteriota</taxon>
        <taxon>Desulfuromonadia</taxon>
        <taxon>Desulfuromonadales</taxon>
        <taxon>Geopsychrobacteraceae</taxon>
        <taxon>Desulfuromusa</taxon>
    </lineage>
</organism>
<dbReference type="Proteomes" id="UP000199409">
    <property type="component" value="Unassembled WGS sequence"/>
</dbReference>
<keyword evidence="3" id="KW-1185">Reference proteome</keyword>
<dbReference type="InterPro" id="IPR058395">
    <property type="entry name" value="DUF8082"/>
</dbReference>
<feature type="domain" description="DUF8082" evidence="1">
    <location>
        <begin position="156"/>
        <end position="220"/>
    </location>
</feature>
<accession>A0A1H3W3D5</accession>
<dbReference type="Pfam" id="PF26309">
    <property type="entry name" value="DUF8082"/>
    <property type="match status" value="1"/>
</dbReference>
<reference evidence="2 3" key="1">
    <citation type="submission" date="2016-10" db="EMBL/GenBank/DDBJ databases">
        <authorList>
            <person name="de Groot N.N."/>
        </authorList>
    </citation>
    <scope>NUCLEOTIDE SEQUENCE [LARGE SCALE GENOMIC DNA]</scope>
    <source>
        <strain evidence="2 3">DSM 7343</strain>
    </source>
</reference>